<protein>
    <submittedName>
        <fullName evidence="1">Uncharacterized protein</fullName>
    </submittedName>
</protein>
<dbReference type="EMBL" id="JYDQ01000335">
    <property type="protein sequence ID" value="KRY08435.1"/>
    <property type="molecule type" value="Genomic_DNA"/>
</dbReference>
<accession>A0A0V0Z7Y2</accession>
<evidence type="ECO:0000313" key="2">
    <source>
        <dbReference type="Proteomes" id="UP000054783"/>
    </source>
</evidence>
<gene>
    <name evidence="1" type="ORF">T12_9688</name>
</gene>
<sequence>MKEGLKGGQLEDDAELEKQVGEENVSNMLTGLYGLDHKSRRWYHRLFYWLLSSTASKASLLYRRDMTRSSGSS</sequence>
<proteinExistence type="predicted"/>
<organism evidence="1 2">
    <name type="scientific">Trichinella patagoniensis</name>
    <dbReference type="NCBI Taxonomy" id="990121"/>
    <lineage>
        <taxon>Eukaryota</taxon>
        <taxon>Metazoa</taxon>
        <taxon>Ecdysozoa</taxon>
        <taxon>Nematoda</taxon>
        <taxon>Enoplea</taxon>
        <taxon>Dorylaimia</taxon>
        <taxon>Trichinellida</taxon>
        <taxon>Trichinellidae</taxon>
        <taxon>Trichinella</taxon>
    </lineage>
</organism>
<reference evidence="1 2" key="1">
    <citation type="submission" date="2015-01" db="EMBL/GenBank/DDBJ databases">
        <title>Evolution of Trichinella species and genotypes.</title>
        <authorList>
            <person name="Korhonen P.K."/>
            <person name="Edoardo P."/>
            <person name="Giuseppe L.R."/>
            <person name="Gasser R.B."/>
        </authorList>
    </citation>
    <scope>NUCLEOTIDE SEQUENCE [LARGE SCALE GENOMIC DNA]</scope>
    <source>
        <strain evidence="1">ISS2496</strain>
    </source>
</reference>
<comment type="caution">
    <text evidence="1">The sequence shown here is derived from an EMBL/GenBank/DDBJ whole genome shotgun (WGS) entry which is preliminary data.</text>
</comment>
<evidence type="ECO:0000313" key="1">
    <source>
        <dbReference type="EMBL" id="KRY08435.1"/>
    </source>
</evidence>
<dbReference type="AlphaFoldDB" id="A0A0V0Z7Y2"/>
<keyword evidence="2" id="KW-1185">Reference proteome</keyword>
<name>A0A0V0Z7Y2_9BILA</name>
<dbReference type="Proteomes" id="UP000054783">
    <property type="component" value="Unassembled WGS sequence"/>
</dbReference>